<dbReference type="OrthoDB" id="9813918at2"/>
<proteinExistence type="inferred from homology"/>
<sequence length="280" mass="31069">MHKIAVISDVHGNVTALQAVIDDAHRAGCTDFWFLGDLFVPGPGAHDLLALLDALPITTYVRGNWEHGLIETLDGEIDTGDPSDIYEVIIDDYVASQLTAAEIMRIRQLPLVETPVVDGLHFQVSHNLPTKDSGHTLQPTGDQAAFDQLAGDQADVVVYGHVHHQLFRQSQAGQFIINPGTVGMPFPHWSRFATDLRAQYAILTTHGTAMPDVDFRKVTYDAEAEIALARSRHLPYADLYAQQMRTGAVHTHDLPVLERATRELGYGPRLRAIIRKYPRQ</sequence>
<organism evidence="3 4">
    <name type="scientific">Levilactobacillus namurensis DSM 19117</name>
    <dbReference type="NCBI Taxonomy" id="1423773"/>
    <lineage>
        <taxon>Bacteria</taxon>
        <taxon>Bacillati</taxon>
        <taxon>Bacillota</taxon>
        <taxon>Bacilli</taxon>
        <taxon>Lactobacillales</taxon>
        <taxon>Lactobacillaceae</taxon>
        <taxon>Levilactobacillus</taxon>
    </lineage>
</organism>
<dbReference type="PANTHER" id="PTHR42850">
    <property type="entry name" value="METALLOPHOSPHOESTERASE"/>
    <property type="match status" value="1"/>
</dbReference>
<evidence type="ECO:0000313" key="3">
    <source>
        <dbReference type="EMBL" id="KRK76477.1"/>
    </source>
</evidence>
<dbReference type="PATRIC" id="fig|1423773.3.peg.1450"/>
<evidence type="ECO:0000256" key="1">
    <source>
        <dbReference type="ARBA" id="ARBA00008950"/>
    </source>
</evidence>
<dbReference type="InterPro" id="IPR011152">
    <property type="entry name" value="Pesterase_MJ0912"/>
</dbReference>
<dbReference type="GO" id="GO:0016791">
    <property type="term" value="F:phosphatase activity"/>
    <property type="evidence" value="ECO:0007669"/>
    <property type="project" value="TreeGrafter"/>
</dbReference>
<accession>A0A0R1JZ50</accession>
<comment type="caution">
    <text evidence="3">The sequence shown here is derived from an EMBL/GenBank/DDBJ whole genome shotgun (WGS) entry which is preliminary data.</text>
</comment>
<gene>
    <name evidence="3" type="ORF">FD30_GL001415</name>
</gene>
<dbReference type="GO" id="GO:0005737">
    <property type="term" value="C:cytoplasm"/>
    <property type="evidence" value="ECO:0007669"/>
    <property type="project" value="TreeGrafter"/>
</dbReference>
<dbReference type="SUPFAM" id="SSF56300">
    <property type="entry name" value="Metallo-dependent phosphatases"/>
    <property type="match status" value="1"/>
</dbReference>
<dbReference type="GeneID" id="84782291"/>
<dbReference type="InterPro" id="IPR050126">
    <property type="entry name" value="Ap4A_hydrolase"/>
</dbReference>
<dbReference type="InterPro" id="IPR029052">
    <property type="entry name" value="Metallo-depent_PP-like"/>
</dbReference>
<reference evidence="3 4" key="1">
    <citation type="journal article" date="2015" name="Genome Announc.">
        <title>Expanding the biotechnology potential of lactobacilli through comparative genomics of 213 strains and associated genera.</title>
        <authorList>
            <person name="Sun Z."/>
            <person name="Harris H.M."/>
            <person name="McCann A."/>
            <person name="Guo C."/>
            <person name="Argimon S."/>
            <person name="Zhang W."/>
            <person name="Yang X."/>
            <person name="Jeffery I.B."/>
            <person name="Cooney J.C."/>
            <person name="Kagawa T.F."/>
            <person name="Liu W."/>
            <person name="Song Y."/>
            <person name="Salvetti E."/>
            <person name="Wrobel A."/>
            <person name="Rasinkangas P."/>
            <person name="Parkhill J."/>
            <person name="Rea M.C."/>
            <person name="O'Sullivan O."/>
            <person name="Ritari J."/>
            <person name="Douillard F.P."/>
            <person name="Paul Ross R."/>
            <person name="Yang R."/>
            <person name="Briner A.E."/>
            <person name="Felis G.E."/>
            <person name="de Vos W.M."/>
            <person name="Barrangou R."/>
            <person name="Klaenhammer T.R."/>
            <person name="Caufield P.W."/>
            <person name="Cui Y."/>
            <person name="Zhang H."/>
            <person name="O'Toole P.W."/>
        </authorList>
    </citation>
    <scope>NUCLEOTIDE SEQUENCE [LARGE SCALE GENOMIC DNA]</scope>
    <source>
        <strain evidence="3 4">DSM 19117</strain>
    </source>
</reference>
<dbReference type="RefSeq" id="WP_056943990.1">
    <property type="nucleotide sequence ID" value="NZ_AZDT01000019.1"/>
</dbReference>
<dbReference type="InterPro" id="IPR024654">
    <property type="entry name" value="Calcineurin-like_PHP_lpxH"/>
</dbReference>
<dbReference type="Proteomes" id="UP000051162">
    <property type="component" value="Unassembled WGS sequence"/>
</dbReference>
<dbReference type="PIRSF" id="PIRSF000883">
    <property type="entry name" value="Pesterase_MJ0912"/>
    <property type="match status" value="1"/>
</dbReference>
<name>A0A0R1JZ50_9LACO</name>
<dbReference type="STRING" id="1423773.FD30_GL001415"/>
<dbReference type="EMBL" id="AZDT01000019">
    <property type="protein sequence ID" value="KRK76477.1"/>
    <property type="molecule type" value="Genomic_DNA"/>
</dbReference>
<dbReference type="Gene3D" id="3.60.21.10">
    <property type="match status" value="1"/>
</dbReference>
<dbReference type="Pfam" id="PF12850">
    <property type="entry name" value="Metallophos_2"/>
    <property type="match status" value="1"/>
</dbReference>
<comment type="similarity">
    <text evidence="1">Belongs to the metallophosphoesterase superfamily. YfcE family.</text>
</comment>
<evidence type="ECO:0000259" key="2">
    <source>
        <dbReference type="Pfam" id="PF12850"/>
    </source>
</evidence>
<dbReference type="PANTHER" id="PTHR42850:SF2">
    <property type="entry name" value="BLL5683 PROTEIN"/>
    <property type="match status" value="1"/>
</dbReference>
<keyword evidence="4" id="KW-1185">Reference proteome</keyword>
<dbReference type="AlphaFoldDB" id="A0A0R1JZ50"/>
<protein>
    <recommendedName>
        <fullName evidence="2">Calcineurin-like phosphoesterase domain-containing protein</fullName>
    </recommendedName>
</protein>
<feature type="domain" description="Calcineurin-like phosphoesterase" evidence="2">
    <location>
        <begin position="3"/>
        <end position="204"/>
    </location>
</feature>
<evidence type="ECO:0000313" key="4">
    <source>
        <dbReference type="Proteomes" id="UP000051162"/>
    </source>
</evidence>